<feature type="compositionally biased region" description="Basic and acidic residues" evidence="1">
    <location>
        <begin position="128"/>
        <end position="156"/>
    </location>
</feature>
<dbReference type="Proteomes" id="UP000600449">
    <property type="component" value="Unassembled WGS sequence"/>
</dbReference>
<reference evidence="2 3" key="1">
    <citation type="journal article" date="2014" name="Int. J. Syst. Evol. Microbiol.">
        <title>Complete genome sequence of Corynebacterium casei LMG S-19264T (=DSM 44701T), isolated from a smear-ripened cheese.</title>
        <authorList>
            <consortium name="US DOE Joint Genome Institute (JGI-PGF)"/>
            <person name="Walter F."/>
            <person name="Albersmeier A."/>
            <person name="Kalinowski J."/>
            <person name="Ruckert C."/>
        </authorList>
    </citation>
    <scope>NUCLEOTIDE SEQUENCE [LARGE SCALE GENOMIC DNA]</scope>
    <source>
        <strain evidence="2 3">CGMCC 1.9161</strain>
    </source>
</reference>
<proteinExistence type="predicted"/>
<evidence type="ECO:0000256" key="1">
    <source>
        <dbReference type="SAM" id="MobiDB-lite"/>
    </source>
</evidence>
<name>A0A917QEH8_9HYPH</name>
<feature type="region of interest" description="Disordered" evidence="1">
    <location>
        <begin position="1"/>
        <end position="60"/>
    </location>
</feature>
<protein>
    <recommendedName>
        <fullName evidence="4">DUF3306 domain-containing protein</fullName>
    </recommendedName>
</protein>
<dbReference type="AlphaFoldDB" id="A0A917QEH8"/>
<accession>A0A917QEH8</accession>
<feature type="compositionally biased region" description="Basic and acidic residues" evidence="1">
    <location>
        <begin position="14"/>
        <end position="26"/>
    </location>
</feature>
<keyword evidence="3" id="KW-1185">Reference proteome</keyword>
<dbReference type="Pfam" id="PF11748">
    <property type="entry name" value="DUF3306"/>
    <property type="match status" value="1"/>
</dbReference>
<feature type="region of interest" description="Disordered" evidence="1">
    <location>
        <begin position="112"/>
        <end position="226"/>
    </location>
</feature>
<comment type="caution">
    <text evidence="2">The sequence shown here is derived from an EMBL/GenBank/DDBJ whole genome shotgun (WGS) entry which is preliminary data.</text>
</comment>
<dbReference type="InterPro" id="IPR021735">
    <property type="entry name" value="DUF3306"/>
</dbReference>
<evidence type="ECO:0008006" key="4">
    <source>
        <dbReference type="Google" id="ProtNLM"/>
    </source>
</evidence>
<organism evidence="2 3">
    <name type="scientific">Salinarimonas ramus</name>
    <dbReference type="NCBI Taxonomy" id="690164"/>
    <lineage>
        <taxon>Bacteria</taxon>
        <taxon>Pseudomonadati</taxon>
        <taxon>Pseudomonadota</taxon>
        <taxon>Alphaproteobacteria</taxon>
        <taxon>Hyphomicrobiales</taxon>
        <taxon>Salinarimonadaceae</taxon>
        <taxon>Salinarimonas</taxon>
    </lineage>
</organism>
<feature type="compositionally biased region" description="Basic and acidic residues" evidence="1">
    <location>
        <begin position="165"/>
        <end position="175"/>
    </location>
</feature>
<evidence type="ECO:0000313" key="3">
    <source>
        <dbReference type="Proteomes" id="UP000600449"/>
    </source>
</evidence>
<gene>
    <name evidence="2" type="ORF">GCM10011322_35450</name>
</gene>
<feature type="compositionally biased region" description="Basic residues" evidence="1">
    <location>
        <begin position="216"/>
        <end position="226"/>
    </location>
</feature>
<dbReference type="RefSeq" id="WP_188914593.1">
    <property type="nucleotide sequence ID" value="NZ_BMMF01000011.1"/>
</dbReference>
<dbReference type="EMBL" id="BMMF01000011">
    <property type="protein sequence ID" value="GGK45191.1"/>
    <property type="molecule type" value="Genomic_DNA"/>
</dbReference>
<evidence type="ECO:0000313" key="2">
    <source>
        <dbReference type="EMBL" id="GGK45191.1"/>
    </source>
</evidence>
<feature type="compositionally biased region" description="Low complexity" evidence="1">
    <location>
        <begin position="27"/>
        <end position="37"/>
    </location>
</feature>
<sequence>MSGEGFLSRWSRKKREDARDEPREPQEAAAESVAIPAEPAPAPAPEAEPTLSDEELAALPPIETIDATTDITGYLRKGVPAALKNAALRRVWATTPAVRDYLDPAREYAYDWNVPGGVPGDGPLSPDFDAKALADRLFAKREPPVEKPPEDVRETQEPSVQNAQHNEDTNPARSEEADDVDTSSDPQTTAALENREPTNEQPAAHMPQDPAELRPRPRRHGGATPV</sequence>